<dbReference type="AlphaFoldDB" id="A0A1G8PF62"/>
<keyword evidence="3 9" id="KW-0813">Transport</keyword>
<evidence type="ECO:0000259" key="11">
    <source>
        <dbReference type="Pfam" id="PF26002"/>
    </source>
</evidence>
<feature type="domain" description="AprE-like beta-barrel" evidence="11">
    <location>
        <begin position="324"/>
        <end position="414"/>
    </location>
</feature>
<keyword evidence="7" id="KW-1133">Transmembrane helix</keyword>
<evidence type="ECO:0000256" key="2">
    <source>
        <dbReference type="ARBA" id="ARBA00009477"/>
    </source>
</evidence>
<dbReference type="OrthoDB" id="9810980at2"/>
<name>A0A1G8PF62_9RHOB</name>
<evidence type="ECO:0000256" key="8">
    <source>
        <dbReference type="ARBA" id="ARBA00023136"/>
    </source>
</evidence>
<feature type="domain" description="AprE-like long alpha-helical hairpin" evidence="10">
    <location>
        <begin position="93"/>
        <end position="280"/>
    </location>
</feature>
<sequence length="438" mass="47993">MMGKSDRNPLFSVTLPALAGGLALVALVGGFGAWAASARIDGAVIAPGRIVVDRNRQAVQHLDGGMVAEVLVKEGDRIEAGALLVRLDPTLALSELAITESRLYELMARRGRMEAERDDAGAVVFDPDLLAAASAPEVARLVEGQRGLFEARQDSLSKAVTQLENQQLQLQNQIGGIDAQMVALDRQLDLVGQEAAVQQGLLDRGLAQSSRVLNLQREEARLAGLRGELVARRAEAMERIAEIGIELLQLQTQRREEAITTLRDLEISEMETRERRAALKTQLDRMLIRAPVAGVAYDLRLFGAQSVVRPADPLLYIVPQDRPLVIEAQVDPIDVTRVHPGQQVVVRVQAFDMRNTPDLLGQVMLVSPDAFTDATTGRPYYRVEVELPKTELSKLTADQVLIPGMPVDSFIRTGEHTPLAYLTAPLTRYLDRAMRDDS</sequence>
<keyword evidence="4 9" id="KW-1003">Cell membrane</keyword>
<evidence type="ECO:0000313" key="13">
    <source>
        <dbReference type="Proteomes" id="UP000199093"/>
    </source>
</evidence>
<reference evidence="12 13" key="1">
    <citation type="submission" date="2016-10" db="EMBL/GenBank/DDBJ databases">
        <authorList>
            <person name="de Groot N.N."/>
        </authorList>
    </citation>
    <scope>NUCLEOTIDE SEQUENCE [LARGE SCALE GENOMIC DNA]</scope>
    <source>
        <strain evidence="12 13">DSM 26424</strain>
    </source>
</reference>
<dbReference type="InterPro" id="IPR010129">
    <property type="entry name" value="T1SS_HlyD"/>
</dbReference>
<comment type="similarity">
    <text evidence="2 9">Belongs to the membrane fusion protein (MFP) (TC 8.A.1) family.</text>
</comment>
<organism evidence="12 13">
    <name type="scientific">Salipiger marinus</name>
    <dbReference type="NCBI Taxonomy" id="555512"/>
    <lineage>
        <taxon>Bacteria</taxon>
        <taxon>Pseudomonadati</taxon>
        <taxon>Pseudomonadota</taxon>
        <taxon>Alphaproteobacteria</taxon>
        <taxon>Rhodobacterales</taxon>
        <taxon>Roseobacteraceae</taxon>
        <taxon>Salipiger</taxon>
    </lineage>
</organism>
<keyword evidence="13" id="KW-1185">Reference proteome</keyword>
<dbReference type="Pfam" id="PF25994">
    <property type="entry name" value="HH_AprE"/>
    <property type="match status" value="1"/>
</dbReference>
<proteinExistence type="inferred from homology"/>
<accession>A0A1G8PF62</accession>
<evidence type="ECO:0000256" key="5">
    <source>
        <dbReference type="ARBA" id="ARBA00022519"/>
    </source>
</evidence>
<dbReference type="InterPro" id="IPR050739">
    <property type="entry name" value="MFP"/>
</dbReference>
<dbReference type="RefSeq" id="WP_089848383.1">
    <property type="nucleotide sequence ID" value="NZ_FNEJ01000012.1"/>
</dbReference>
<dbReference type="Gene3D" id="2.40.50.100">
    <property type="match status" value="1"/>
</dbReference>
<dbReference type="GO" id="GO:0005886">
    <property type="term" value="C:plasma membrane"/>
    <property type="evidence" value="ECO:0007669"/>
    <property type="project" value="UniProtKB-SubCell"/>
</dbReference>
<dbReference type="Gene3D" id="2.40.30.170">
    <property type="match status" value="1"/>
</dbReference>
<dbReference type="Proteomes" id="UP000199093">
    <property type="component" value="Unassembled WGS sequence"/>
</dbReference>
<evidence type="ECO:0000256" key="7">
    <source>
        <dbReference type="ARBA" id="ARBA00022989"/>
    </source>
</evidence>
<dbReference type="STRING" id="555512.SAMN04487993_1012106"/>
<dbReference type="InterPro" id="IPR058982">
    <property type="entry name" value="Beta-barrel_AprE"/>
</dbReference>
<dbReference type="Pfam" id="PF26002">
    <property type="entry name" value="Beta-barrel_AprE"/>
    <property type="match status" value="1"/>
</dbReference>
<dbReference type="InterPro" id="IPR058781">
    <property type="entry name" value="HH_AprE-like"/>
</dbReference>
<dbReference type="PANTHER" id="PTHR30386">
    <property type="entry name" value="MEMBRANE FUSION SUBUNIT OF EMRAB-TOLC MULTIDRUG EFFLUX PUMP"/>
    <property type="match status" value="1"/>
</dbReference>
<dbReference type="NCBIfam" id="TIGR01843">
    <property type="entry name" value="type_I_hlyD"/>
    <property type="match status" value="1"/>
</dbReference>
<evidence type="ECO:0000256" key="6">
    <source>
        <dbReference type="ARBA" id="ARBA00022692"/>
    </source>
</evidence>
<comment type="subcellular location">
    <subcellularLocation>
        <location evidence="1 9">Cell inner membrane</location>
        <topology evidence="1 9">Single-pass membrane protein</topology>
    </subcellularLocation>
</comment>
<evidence type="ECO:0000256" key="4">
    <source>
        <dbReference type="ARBA" id="ARBA00022475"/>
    </source>
</evidence>
<dbReference type="GO" id="GO:0015031">
    <property type="term" value="P:protein transport"/>
    <property type="evidence" value="ECO:0007669"/>
    <property type="project" value="InterPro"/>
</dbReference>
<evidence type="ECO:0000256" key="9">
    <source>
        <dbReference type="RuleBase" id="RU365093"/>
    </source>
</evidence>
<protein>
    <recommendedName>
        <fullName evidence="9">Membrane fusion protein (MFP) family protein</fullName>
    </recommendedName>
</protein>
<evidence type="ECO:0000256" key="3">
    <source>
        <dbReference type="ARBA" id="ARBA00022448"/>
    </source>
</evidence>
<gene>
    <name evidence="12" type="ORF">SAMN04487993_1012106</name>
</gene>
<dbReference type="EMBL" id="FNEJ01000012">
    <property type="protein sequence ID" value="SDI91201.1"/>
    <property type="molecule type" value="Genomic_DNA"/>
</dbReference>
<evidence type="ECO:0000313" key="12">
    <source>
        <dbReference type="EMBL" id="SDI91201.1"/>
    </source>
</evidence>
<dbReference type="PANTHER" id="PTHR30386:SF17">
    <property type="entry name" value="ALKALINE PROTEASE SECRETION PROTEIN APRE"/>
    <property type="match status" value="1"/>
</dbReference>
<keyword evidence="8" id="KW-0472">Membrane</keyword>
<evidence type="ECO:0000256" key="1">
    <source>
        <dbReference type="ARBA" id="ARBA00004377"/>
    </source>
</evidence>
<evidence type="ECO:0000259" key="10">
    <source>
        <dbReference type="Pfam" id="PF25994"/>
    </source>
</evidence>
<keyword evidence="5 9" id="KW-0997">Cell inner membrane</keyword>
<keyword evidence="6" id="KW-0812">Transmembrane</keyword>
<dbReference type="PRINTS" id="PR01490">
    <property type="entry name" value="RTXTOXIND"/>
</dbReference>